<dbReference type="KEGG" id="xap:XA3_11780"/>
<evidence type="ECO:0000313" key="2">
    <source>
        <dbReference type="Proteomes" id="UP001321861"/>
    </source>
</evidence>
<organism evidence="1 2">
    <name type="scientific">Xylocopilactobacillus apicola</name>
    <dbReference type="NCBI Taxonomy" id="2932184"/>
    <lineage>
        <taxon>Bacteria</taxon>
        <taxon>Bacillati</taxon>
        <taxon>Bacillota</taxon>
        <taxon>Bacilli</taxon>
        <taxon>Lactobacillales</taxon>
        <taxon>Lactobacillaceae</taxon>
        <taxon>Xylocopilactobacillus</taxon>
    </lineage>
</organism>
<dbReference type="Proteomes" id="UP001321861">
    <property type="component" value="Chromosome"/>
</dbReference>
<sequence length="62" mass="7330">MLPKNKIKCVFIPKVKKTIYDLSVHFLKFRIHKDQLNTVFFSIPKNLGVARIEEFRKPNKTA</sequence>
<dbReference type="AlphaFoldDB" id="A0AAU9DNR3"/>
<name>A0AAU9DNR3_9LACO</name>
<proteinExistence type="predicted"/>
<keyword evidence="2" id="KW-1185">Reference proteome</keyword>
<reference evidence="1 2" key="1">
    <citation type="journal article" date="2023" name="Microbiol. Spectr.">
        <title>Symbiosis of Carpenter Bees with Uncharacterized Lactic Acid Bacteria Showing NAD Auxotrophy.</title>
        <authorList>
            <person name="Kawasaki S."/>
            <person name="Ozawa K."/>
            <person name="Mori T."/>
            <person name="Yamamoto A."/>
            <person name="Ito M."/>
            <person name="Ohkuma M."/>
            <person name="Sakamoto M."/>
            <person name="Matsutani M."/>
        </authorList>
    </citation>
    <scope>NUCLEOTIDE SEQUENCE [LARGE SCALE GENOMIC DNA]</scope>
    <source>
        <strain evidence="1 2">XA3</strain>
    </source>
</reference>
<gene>
    <name evidence="1" type="ORF">XA3_11780</name>
</gene>
<accession>A0AAU9DNR3</accession>
<dbReference type="EMBL" id="AP026802">
    <property type="protein sequence ID" value="BDR58737.1"/>
    <property type="molecule type" value="Genomic_DNA"/>
</dbReference>
<evidence type="ECO:0000313" key="1">
    <source>
        <dbReference type="EMBL" id="BDR58737.1"/>
    </source>
</evidence>
<protein>
    <recommendedName>
        <fullName evidence="3">Transposase</fullName>
    </recommendedName>
</protein>
<evidence type="ECO:0008006" key="3">
    <source>
        <dbReference type="Google" id="ProtNLM"/>
    </source>
</evidence>